<dbReference type="Pfam" id="PF03468">
    <property type="entry name" value="XS"/>
    <property type="match status" value="1"/>
</dbReference>
<dbReference type="Pfam" id="PF03469">
    <property type="entry name" value="XH"/>
    <property type="match status" value="1"/>
</dbReference>
<dbReference type="PANTHER" id="PTHR21596:SF65">
    <property type="entry name" value="PROTEIN INVOLVED IN DE NOVO 2-RELATED"/>
    <property type="match status" value="1"/>
</dbReference>
<keyword evidence="9" id="KW-1185">Reference proteome</keyword>
<feature type="domain" description="Zinc finger-XS" evidence="7">
    <location>
        <begin position="43"/>
        <end position="86"/>
    </location>
</feature>
<name>A0AAF0XSJ0_DAUCS</name>
<dbReference type="KEGG" id="dcr:108199963"/>
<evidence type="ECO:0000256" key="4">
    <source>
        <dbReference type="SAM" id="MobiDB-lite"/>
    </source>
</evidence>
<dbReference type="EMBL" id="CP093350">
    <property type="protein sequence ID" value="WOH12507.1"/>
    <property type="molecule type" value="Genomic_DNA"/>
</dbReference>
<dbReference type="InterPro" id="IPR005381">
    <property type="entry name" value="Znf-XS_domain"/>
</dbReference>
<feature type="domain" description="XS" evidence="5">
    <location>
        <begin position="117"/>
        <end position="226"/>
    </location>
</feature>
<evidence type="ECO:0000313" key="9">
    <source>
        <dbReference type="Proteomes" id="UP000077755"/>
    </source>
</evidence>
<feature type="coiled-coil region" evidence="3">
    <location>
        <begin position="287"/>
        <end position="459"/>
    </location>
</feature>
<dbReference type="InterPro" id="IPR045177">
    <property type="entry name" value="FDM1-5/IDN2"/>
</dbReference>
<dbReference type="GO" id="GO:0080188">
    <property type="term" value="P:gene silencing by siRNA-directed DNA methylation"/>
    <property type="evidence" value="ECO:0007669"/>
    <property type="project" value="InterPro"/>
</dbReference>
<evidence type="ECO:0000256" key="2">
    <source>
        <dbReference type="ARBA" id="ARBA00023158"/>
    </source>
</evidence>
<dbReference type="Gene3D" id="3.30.70.2890">
    <property type="entry name" value="XS domain"/>
    <property type="match status" value="1"/>
</dbReference>
<evidence type="ECO:0000259" key="6">
    <source>
        <dbReference type="Pfam" id="PF03469"/>
    </source>
</evidence>
<reference evidence="8" key="1">
    <citation type="journal article" date="2016" name="Nat. Genet.">
        <title>A high-quality carrot genome assembly provides new insights into carotenoid accumulation and asterid genome evolution.</title>
        <authorList>
            <person name="Iorizzo M."/>
            <person name="Ellison S."/>
            <person name="Senalik D."/>
            <person name="Zeng P."/>
            <person name="Satapoomin P."/>
            <person name="Huang J."/>
            <person name="Bowman M."/>
            <person name="Iovene M."/>
            <person name="Sanseverino W."/>
            <person name="Cavagnaro P."/>
            <person name="Yildiz M."/>
            <person name="Macko-Podgorni A."/>
            <person name="Moranska E."/>
            <person name="Grzebelus E."/>
            <person name="Grzebelus D."/>
            <person name="Ashrafi H."/>
            <person name="Zheng Z."/>
            <person name="Cheng S."/>
            <person name="Spooner D."/>
            <person name="Van Deynze A."/>
            <person name="Simon P."/>
        </authorList>
    </citation>
    <scope>NUCLEOTIDE SEQUENCE</scope>
    <source>
        <tissue evidence="8">Leaf</tissue>
    </source>
</reference>
<dbReference type="InterPro" id="IPR005380">
    <property type="entry name" value="XS_domain"/>
</dbReference>
<dbReference type="Proteomes" id="UP000077755">
    <property type="component" value="Chromosome 8"/>
</dbReference>
<dbReference type="Pfam" id="PF03470">
    <property type="entry name" value="zf-XS"/>
    <property type="match status" value="1"/>
</dbReference>
<evidence type="ECO:0008006" key="10">
    <source>
        <dbReference type="Google" id="ProtNLM"/>
    </source>
</evidence>
<evidence type="ECO:0000259" key="5">
    <source>
        <dbReference type="Pfam" id="PF03468"/>
    </source>
</evidence>
<dbReference type="AlphaFoldDB" id="A0AAF0XSJ0"/>
<feature type="domain" description="Factor of DNA methylation 1-5/IDN2" evidence="6">
    <location>
        <begin position="492"/>
        <end position="619"/>
    </location>
</feature>
<dbReference type="PANTHER" id="PTHR21596">
    <property type="entry name" value="RIBONUCLEASE P SUBUNIT P38"/>
    <property type="match status" value="1"/>
</dbReference>
<evidence type="ECO:0000259" key="7">
    <source>
        <dbReference type="Pfam" id="PF03470"/>
    </source>
</evidence>
<keyword evidence="1 3" id="KW-0175">Coiled coil</keyword>
<sequence>MSYSSEEETDISDSELEDYSEKVYQQLLDGKLAVKISGDVYRCPYCSQKKRKQQYGFRDLLQHASAIGEGSGSKRDTKEKGKHLGLMKYLENLGQRKPPERNSPEDLRPVQNGDNNELLVYPWVGIVANLPLTFENGRYVGGSGTKLRNEFIAQGFNPKRVNPLWNYKGHTGFAVVEFGKDWPGFHCAMKFGNSFEAAGKGKQDYLNMQHRGTEIYGWIGREDDFYSEKAIGDFLRKFGDLKTVHEIEAEEKRKSNKLLSNLSNVIEEKAMHLKEIEVKYHETTLSLGSLMNEMDKMFQACDEARQKMQQNTRAQIQNIVNEHQKMKLELEQREKDLQKREARNDSERKKLALEKEMNERATLEQKKADENVIKLAEDHKREKEELRKRSMELEKQINAKQGLELEIECLRGSLSVMKHMENPEDSKFKQKINDTQNALKQKEEELEDLEALNQVFVVKERKTNDELQEARKELINFLKGKPKGPKQWLGVKGMGELDGSPFHAACNKKYGGPDAEEKAAELISLWEDNLRDPNWYPFKIVTLQGGNDHKEIINLEDEKLKKLGAEWGNKVQTAVTTALKEMNQYNPSGRYIIWELWNYKEERKATLAEGASYLLDLRAKKRSRT</sequence>
<feature type="region of interest" description="Disordered" evidence="4">
    <location>
        <begin position="91"/>
        <end position="111"/>
    </location>
</feature>
<gene>
    <name evidence="8" type="ORF">DCAR_0832011</name>
</gene>
<proteinExistence type="predicted"/>
<keyword evidence="2" id="KW-0943">RNA-mediated gene silencing</keyword>
<feature type="compositionally biased region" description="Basic and acidic residues" evidence="4">
    <location>
        <begin position="97"/>
        <end position="108"/>
    </location>
</feature>
<organism evidence="8 9">
    <name type="scientific">Daucus carota subsp. sativus</name>
    <name type="common">Carrot</name>
    <dbReference type="NCBI Taxonomy" id="79200"/>
    <lineage>
        <taxon>Eukaryota</taxon>
        <taxon>Viridiplantae</taxon>
        <taxon>Streptophyta</taxon>
        <taxon>Embryophyta</taxon>
        <taxon>Tracheophyta</taxon>
        <taxon>Spermatophyta</taxon>
        <taxon>Magnoliopsida</taxon>
        <taxon>eudicotyledons</taxon>
        <taxon>Gunneridae</taxon>
        <taxon>Pentapetalae</taxon>
        <taxon>asterids</taxon>
        <taxon>campanulids</taxon>
        <taxon>Apiales</taxon>
        <taxon>Apiaceae</taxon>
        <taxon>Apioideae</taxon>
        <taxon>Scandiceae</taxon>
        <taxon>Daucinae</taxon>
        <taxon>Daucus</taxon>
        <taxon>Daucus sect. Daucus</taxon>
    </lineage>
</organism>
<evidence type="ECO:0000313" key="8">
    <source>
        <dbReference type="EMBL" id="WOH12507.1"/>
    </source>
</evidence>
<dbReference type="InterPro" id="IPR038588">
    <property type="entry name" value="XS_domain_sf"/>
</dbReference>
<dbReference type="InterPro" id="IPR005379">
    <property type="entry name" value="FDM1-5/IDN2_XH"/>
</dbReference>
<accession>A0AAF0XSJ0</accession>
<evidence type="ECO:0000256" key="3">
    <source>
        <dbReference type="SAM" id="Coils"/>
    </source>
</evidence>
<protein>
    <recommendedName>
        <fullName evidence="10">Factor of DNA methylation 1-5/IDN2 domain-containing protein</fullName>
    </recommendedName>
</protein>
<evidence type="ECO:0000256" key="1">
    <source>
        <dbReference type="ARBA" id="ARBA00023054"/>
    </source>
</evidence>
<reference evidence="8" key="2">
    <citation type="submission" date="2022-03" db="EMBL/GenBank/DDBJ databases">
        <title>Draft title - Genomic analysis of global carrot germplasm unveils the trajectory of domestication and the origin of high carotenoid orange carrot.</title>
        <authorList>
            <person name="Iorizzo M."/>
            <person name="Ellison S."/>
            <person name="Senalik D."/>
            <person name="Macko-Podgorni A."/>
            <person name="Grzebelus D."/>
            <person name="Bostan H."/>
            <person name="Rolling W."/>
            <person name="Curaba J."/>
            <person name="Simon P."/>
        </authorList>
    </citation>
    <scope>NUCLEOTIDE SEQUENCE</scope>
    <source>
        <tissue evidence="8">Leaf</tissue>
    </source>
</reference>